<dbReference type="Proteomes" id="UP000240957">
    <property type="component" value="Unassembled WGS sequence"/>
</dbReference>
<dbReference type="PANTHER" id="PTHR33121:SF70">
    <property type="entry name" value="SIGNALING PROTEIN YKOW"/>
    <property type="match status" value="1"/>
</dbReference>
<dbReference type="GO" id="GO:0016020">
    <property type="term" value="C:membrane"/>
    <property type="evidence" value="ECO:0007669"/>
    <property type="project" value="UniProtKB-UniRule"/>
</dbReference>
<comment type="caution">
    <text evidence="7">The sequence shown here is derived from an EMBL/GenBank/DDBJ whole genome shotgun (WGS) entry which is preliminary data.</text>
</comment>
<dbReference type="InterPro" id="IPR000160">
    <property type="entry name" value="GGDEF_dom"/>
</dbReference>
<feature type="transmembrane region" description="Helical" evidence="2">
    <location>
        <begin position="73"/>
        <end position="96"/>
    </location>
</feature>
<dbReference type="Proteomes" id="UP001595455">
    <property type="component" value="Unassembled WGS sequence"/>
</dbReference>
<evidence type="ECO:0000313" key="6">
    <source>
        <dbReference type="EMBL" id="MFC2994147.1"/>
    </source>
</evidence>
<dbReference type="SUPFAM" id="SSF141868">
    <property type="entry name" value="EAL domain-like"/>
    <property type="match status" value="1"/>
</dbReference>
<dbReference type="PANTHER" id="PTHR33121">
    <property type="entry name" value="CYCLIC DI-GMP PHOSPHODIESTERASE PDEF"/>
    <property type="match status" value="1"/>
</dbReference>
<feature type="domain" description="GGDEF" evidence="4">
    <location>
        <begin position="294"/>
        <end position="426"/>
    </location>
</feature>
<feature type="transmembrane region" description="Helical" evidence="2">
    <location>
        <begin position="108"/>
        <end position="135"/>
    </location>
</feature>
<proteinExistence type="predicted"/>
<dbReference type="InterPro" id="IPR029787">
    <property type="entry name" value="Nucleotide_cyclase"/>
</dbReference>
<dbReference type="Gene3D" id="3.30.70.270">
    <property type="match status" value="1"/>
</dbReference>
<keyword evidence="2" id="KW-0812">Transmembrane</keyword>
<accession>A0A371YUN2</accession>
<feature type="transmembrane region" description="Helical" evidence="2">
    <location>
        <begin position="12"/>
        <end position="32"/>
    </location>
</feature>
<dbReference type="FunFam" id="3.30.70.270:FF:000001">
    <property type="entry name" value="Diguanylate cyclase domain protein"/>
    <property type="match status" value="1"/>
</dbReference>
<protein>
    <submittedName>
        <fullName evidence="7">EAL domain-containing protein</fullName>
    </submittedName>
</protein>
<feature type="domain" description="EAL" evidence="3">
    <location>
        <begin position="437"/>
        <end position="689"/>
    </location>
</feature>
<dbReference type="SMART" id="SM00267">
    <property type="entry name" value="GGDEF"/>
    <property type="match status" value="1"/>
</dbReference>
<dbReference type="PROSITE" id="PS50924">
    <property type="entry name" value="MHYT"/>
    <property type="match status" value="1"/>
</dbReference>
<dbReference type="Pfam" id="PF00990">
    <property type="entry name" value="GGDEF"/>
    <property type="match status" value="1"/>
</dbReference>
<dbReference type="PROSITE" id="PS50887">
    <property type="entry name" value="GGDEF"/>
    <property type="match status" value="1"/>
</dbReference>
<dbReference type="Gene3D" id="3.20.20.450">
    <property type="entry name" value="EAL domain"/>
    <property type="match status" value="1"/>
</dbReference>
<dbReference type="GO" id="GO:0071111">
    <property type="term" value="F:cyclic-guanylate-specific phosphodiesterase activity"/>
    <property type="evidence" value="ECO:0007669"/>
    <property type="project" value="InterPro"/>
</dbReference>
<dbReference type="PROSITE" id="PS50883">
    <property type="entry name" value="EAL"/>
    <property type="match status" value="1"/>
</dbReference>
<dbReference type="AlphaFoldDB" id="A0A371YUN2"/>
<dbReference type="EMBL" id="JBHRSF010000005">
    <property type="protein sequence ID" value="MFC2994147.1"/>
    <property type="molecule type" value="Genomic_DNA"/>
</dbReference>
<evidence type="ECO:0000313" key="7">
    <source>
        <dbReference type="EMBL" id="RFC85139.1"/>
    </source>
</evidence>
<evidence type="ECO:0000256" key="1">
    <source>
        <dbReference type="ARBA" id="ARBA00001946"/>
    </source>
</evidence>
<dbReference type="InterPro" id="IPR043128">
    <property type="entry name" value="Rev_trsase/Diguanyl_cyclase"/>
</dbReference>
<gene>
    <name evidence="6" type="ORF">ACFODO_02450</name>
    <name evidence="7" type="ORF">C9E89_001810</name>
</gene>
<sequence length="689" mass="78304">MNYFGYDGSLIVGGACAITAICYIAFSLEHIVLKLKHSYQQLMLFILSGMLFGLCIWSMHLVVIFAYSLPVQYSFNFAFLALSYFIATASSLFAIWLTSRPTPSFIRLILGAIVMGCGVAGMHYVGMFGLIIPHYEIHYDLILVFLSVMTPIVGCCFSFWLASTYKHTVKYQRIYKTTISTIIALNIVSTHIIGLSAATLHDLDESSSGFAHNLHTGSGIPLFVIIFISFLIFASILAVAILDWRLEERSLQLLNANRQLENLTFQDNLTKLPNRLFLEDHIEKLFQRYKLSHQKFALIYLDLDFFKAVNDNFGHQVGDDLLVALTTRLQTVLDDSQTLLRLGGDEFLVIVPQIKEVKLEALAEKILEKIQQRFLIDEKQINISASLGIVLYPDHGQSLQDLLIHADTAKMLAKEQGRNTFCIYNQNTDHYFKHRHQSKLINDLYAAVDEQQFILYYQPKFTADYHVCGVEALIRWQHPTLGLLAPNKFIEAAEQTGLIIRMGYWALEQACIQLQSWHQRGMPFCPIAVNLSAMQFEHKHLITTLDNLMQKYQIQAKELIVEITESTAMHHIESSIQTFEHLRALGILLAIDDFGTGHSSFLYLKNLPVDELKIDREFIRNLSDGSKDEIILESIIHLAVRLGLIVTAEGVETEQQAQILKRLGCQQLQGYLLGMPLPIENLEQHHFVS</sequence>
<evidence type="ECO:0000313" key="8">
    <source>
        <dbReference type="Proteomes" id="UP000240957"/>
    </source>
</evidence>
<keyword evidence="2" id="KW-1133">Transmembrane helix</keyword>
<reference evidence="6" key="1">
    <citation type="journal article" date="2014" name="Int. J. Syst. Evol. Microbiol.">
        <title>Complete genome of a new Firmicutes species belonging to the dominant human colonic microbiota ('Ruminococcus bicirculans') reveals two chromosomes and a selective capacity to utilize plant glucans.</title>
        <authorList>
            <consortium name="NISC Comparative Sequencing Program"/>
            <person name="Wegmann U."/>
            <person name="Louis P."/>
            <person name="Goesmann A."/>
            <person name="Henrissat B."/>
            <person name="Duncan S.H."/>
            <person name="Flint H.J."/>
        </authorList>
    </citation>
    <scope>NUCLEOTIDE SEQUENCE</scope>
    <source>
        <strain evidence="6">KCTC 62575</strain>
    </source>
</reference>
<reference evidence="9" key="3">
    <citation type="journal article" date="2019" name="Int. J. Syst. Evol. Microbiol.">
        <title>The Global Catalogue of Microorganisms (GCM) 10K type strain sequencing project: providing services to taxonomists for standard genome sequencing and annotation.</title>
        <authorList>
            <consortium name="The Broad Institute Genomics Platform"/>
            <consortium name="The Broad Institute Genome Sequencing Center for Infectious Disease"/>
            <person name="Wu L."/>
            <person name="Ma J."/>
        </authorList>
    </citation>
    <scope>NUCLEOTIDE SEQUENCE [LARGE SCALE GENOMIC DNA]</scope>
    <source>
        <strain evidence="9">KCTC 62575</strain>
    </source>
</reference>
<organism evidence="7 8">
    <name type="scientific">Acinetobacter sichuanensis</name>
    <dbReference type="NCBI Taxonomy" id="2136183"/>
    <lineage>
        <taxon>Bacteria</taxon>
        <taxon>Pseudomonadati</taxon>
        <taxon>Pseudomonadota</taxon>
        <taxon>Gammaproteobacteria</taxon>
        <taxon>Moraxellales</taxon>
        <taxon>Moraxellaceae</taxon>
        <taxon>Acinetobacter</taxon>
    </lineage>
</organism>
<dbReference type="Pfam" id="PF00563">
    <property type="entry name" value="EAL"/>
    <property type="match status" value="1"/>
</dbReference>
<dbReference type="RefSeq" id="WP_107006737.1">
    <property type="nucleotide sequence ID" value="NZ_JBHRSF010000005.1"/>
</dbReference>
<dbReference type="InterPro" id="IPR005330">
    <property type="entry name" value="MHYT_dom"/>
</dbReference>
<dbReference type="CDD" id="cd01948">
    <property type="entry name" value="EAL"/>
    <property type="match status" value="1"/>
</dbReference>
<dbReference type="SUPFAM" id="SSF55073">
    <property type="entry name" value="Nucleotide cyclase"/>
    <property type="match status" value="1"/>
</dbReference>
<evidence type="ECO:0000313" key="9">
    <source>
        <dbReference type="Proteomes" id="UP001595455"/>
    </source>
</evidence>
<dbReference type="InterPro" id="IPR050706">
    <property type="entry name" value="Cyclic-di-GMP_PDE-like"/>
</dbReference>
<feature type="transmembrane region" description="Helical" evidence="2">
    <location>
        <begin position="141"/>
        <end position="162"/>
    </location>
</feature>
<evidence type="ECO:0000259" key="3">
    <source>
        <dbReference type="PROSITE" id="PS50883"/>
    </source>
</evidence>
<dbReference type="InterPro" id="IPR035919">
    <property type="entry name" value="EAL_sf"/>
</dbReference>
<dbReference type="Pfam" id="PF03707">
    <property type="entry name" value="MHYT"/>
    <property type="match status" value="2"/>
</dbReference>
<evidence type="ECO:0000259" key="5">
    <source>
        <dbReference type="PROSITE" id="PS50924"/>
    </source>
</evidence>
<dbReference type="SMART" id="SM00052">
    <property type="entry name" value="EAL"/>
    <property type="match status" value="1"/>
</dbReference>
<reference evidence="6" key="4">
    <citation type="submission" date="2024-09" db="EMBL/GenBank/DDBJ databases">
        <authorList>
            <person name="Sun Q."/>
            <person name="Mori K."/>
        </authorList>
    </citation>
    <scope>NUCLEOTIDE SEQUENCE</scope>
    <source>
        <strain evidence="6">KCTC 62575</strain>
    </source>
</reference>
<comment type="cofactor">
    <cofactor evidence="1">
        <name>Mg(2+)</name>
        <dbReference type="ChEBI" id="CHEBI:18420"/>
    </cofactor>
</comment>
<feature type="transmembrane region" description="Helical" evidence="2">
    <location>
        <begin position="220"/>
        <end position="242"/>
    </location>
</feature>
<feature type="domain" description="MHYT" evidence="5">
    <location>
        <begin position="6"/>
        <end position="201"/>
    </location>
</feature>
<keyword evidence="9" id="KW-1185">Reference proteome</keyword>
<evidence type="ECO:0000259" key="4">
    <source>
        <dbReference type="PROSITE" id="PS50887"/>
    </source>
</evidence>
<evidence type="ECO:0000256" key="2">
    <source>
        <dbReference type="PROSITE-ProRule" id="PRU00244"/>
    </source>
</evidence>
<dbReference type="OrthoDB" id="9804951at2"/>
<reference evidence="7 8" key="2">
    <citation type="submission" date="2018-08" db="EMBL/GenBank/DDBJ databases">
        <title>The draft genome of Acinetobacter sichuanensis strain WCHAc060041.</title>
        <authorList>
            <person name="Qin J."/>
            <person name="Feng Y."/>
            <person name="Zong Z."/>
        </authorList>
    </citation>
    <scope>NUCLEOTIDE SEQUENCE [LARGE SCALE GENOMIC DNA]</scope>
    <source>
        <strain evidence="7 8">WCHAc060041</strain>
    </source>
</reference>
<name>A0A371YUN2_9GAMM</name>
<keyword evidence="2" id="KW-0472">Membrane</keyword>
<dbReference type="InterPro" id="IPR001633">
    <property type="entry name" value="EAL_dom"/>
</dbReference>
<feature type="transmembrane region" description="Helical" evidence="2">
    <location>
        <begin position="174"/>
        <end position="200"/>
    </location>
</feature>
<feature type="transmembrane region" description="Helical" evidence="2">
    <location>
        <begin position="44"/>
        <end position="67"/>
    </location>
</feature>
<dbReference type="CDD" id="cd01949">
    <property type="entry name" value="GGDEF"/>
    <property type="match status" value="1"/>
</dbReference>
<dbReference type="NCBIfam" id="TIGR00254">
    <property type="entry name" value="GGDEF"/>
    <property type="match status" value="1"/>
</dbReference>
<dbReference type="EMBL" id="PYIX02000002">
    <property type="protein sequence ID" value="RFC85139.1"/>
    <property type="molecule type" value="Genomic_DNA"/>
</dbReference>